<dbReference type="InterPro" id="IPR035093">
    <property type="entry name" value="RelE/ParE_toxin_dom_sf"/>
</dbReference>
<evidence type="ECO:0000313" key="1">
    <source>
        <dbReference type="EMBL" id="BFO71288.1"/>
    </source>
</evidence>
<name>A0AB33ITG7_9BACT</name>
<dbReference type="AlphaFoldDB" id="A0AB33ITG7"/>
<dbReference type="Gene3D" id="3.30.2310.20">
    <property type="entry name" value="RelE-like"/>
    <property type="match status" value="1"/>
</dbReference>
<dbReference type="SUPFAM" id="SSF143011">
    <property type="entry name" value="RelE-like"/>
    <property type="match status" value="1"/>
</dbReference>
<dbReference type="PANTHER" id="PTHR40266:SF2">
    <property type="entry name" value="TOXIN HIGB-1"/>
    <property type="match status" value="1"/>
</dbReference>
<accession>A0AB33ITG7</accession>
<organism evidence="1">
    <name type="scientific">Prevotella sp. GTC17253</name>
    <dbReference type="NCBI Taxonomy" id="3236793"/>
    <lineage>
        <taxon>Bacteria</taxon>
        <taxon>Pseudomonadati</taxon>
        <taxon>Bacteroidota</taxon>
        <taxon>Bacteroidia</taxon>
        <taxon>Bacteroidales</taxon>
        <taxon>Prevotellaceae</taxon>
        <taxon>Prevotella</taxon>
    </lineage>
</organism>
<reference evidence="1" key="1">
    <citation type="submission" date="2024-07" db="EMBL/GenBank/DDBJ databases">
        <title>Complete genome sequence of Prevotella sp. YM-2024 GTC17253.</title>
        <authorList>
            <person name="Hayashi M."/>
            <person name="Muto Y."/>
            <person name="Tanaka K."/>
            <person name="Niwa H."/>
        </authorList>
    </citation>
    <scope>NUCLEOTIDE SEQUENCE</scope>
    <source>
        <strain evidence="1">GTC17253</strain>
    </source>
</reference>
<dbReference type="Pfam" id="PF05015">
    <property type="entry name" value="HigB-like_toxin"/>
    <property type="match status" value="1"/>
</dbReference>
<evidence type="ECO:0008006" key="2">
    <source>
        <dbReference type="Google" id="ProtNLM"/>
    </source>
</evidence>
<dbReference type="PANTHER" id="PTHR40266">
    <property type="entry name" value="TOXIN HIGB-1"/>
    <property type="match status" value="1"/>
</dbReference>
<gene>
    <name evidence="1" type="ORF">GTC17253_12540</name>
</gene>
<dbReference type="InterPro" id="IPR007711">
    <property type="entry name" value="HigB-1"/>
</dbReference>
<proteinExistence type="predicted"/>
<sequence>MIVTLEEPYLQHLYEQGTTTDKKHRYQPQVIRGFQKGVKYMEMAKRPDDLRRINSLNFEALKGDKQGLFSIRANDKYCIEFTIDENLDMPILTICNITDLSNHYK</sequence>
<dbReference type="EMBL" id="AP035785">
    <property type="protein sequence ID" value="BFO71288.1"/>
    <property type="molecule type" value="Genomic_DNA"/>
</dbReference>
<protein>
    <recommendedName>
        <fullName evidence="2">Addiction module killer protein</fullName>
    </recommendedName>
</protein>